<dbReference type="Pfam" id="PF07974">
    <property type="entry name" value="EGF_2"/>
    <property type="match status" value="1"/>
</dbReference>
<keyword evidence="9" id="KW-0862">Zinc</keyword>
<keyword evidence="5 11" id="KW-0472">Membrane</keyword>
<dbReference type="InterPro" id="IPR036436">
    <property type="entry name" value="Disintegrin_dom_sf"/>
</dbReference>
<feature type="region of interest" description="Disordered" evidence="10">
    <location>
        <begin position="832"/>
        <end position="876"/>
    </location>
</feature>
<evidence type="ECO:0000256" key="10">
    <source>
        <dbReference type="SAM" id="MobiDB-lite"/>
    </source>
</evidence>
<evidence type="ECO:0000313" key="17">
    <source>
        <dbReference type="Proteomes" id="UP000069940"/>
    </source>
</evidence>
<dbReference type="EnsemblMetazoa" id="AALFPA23_013847.R20092">
    <property type="protein sequence ID" value="AALFPA23_013847.P20092"/>
    <property type="gene ID" value="AALFPA23_013847"/>
</dbReference>
<keyword evidence="2 11" id="KW-0812">Transmembrane</keyword>
<feature type="disulfide bond" evidence="7">
    <location>
        <begin position="476"/>
        <end position="496"/>
    </location>
</feature>
<dbReference type="EnsemblMetazoa" id="AALFPA23_013847.R20090">
    <property type="protein sequence ID" value="AALFPA23_013847.P20090"/>
    <property type="gene ID" value="AALFPA23_013847"/>
</dbReference>
<protein>
    <submittedName>
        <fullName evidence="16">Uncharacterized protein</fullName>
    </submittedName>
</protein>
<sequence length="876" mass="97072">MARRMTIERITMTGTSLLRLLLLLVLLCAESIVLGLTHHRHTSDGGSGDPDGADAVWQQNGPLAGNGNDRISIVPNVEHTRFGSDSAVLTYNLTTASDGALTVRIDLRRSLPSRTFVERQGYGNESIVEYFNDECYYQGRVHGSPRSQVALSTCEGKVRGTVYDQDETYYIDYDEVSGEHFLERIYASSHSNRVKRSHHRSRLVGPYNANRYSRFVELVLVVDNSLYRYFKEDIWAVHSYCTNVVNHVNMLFNPLNIFIALTGVVVWDQHDRIHVSDRADDTLNNFLQYRRNTLLRSHPNDHAQLLTAVHFKDHVIGKAKLGGMCTSNNSGAVIVIHTDNFGIQAGTLAHEMGHSFNMEHDVKNECKCEDTECIMSSTVSGLSLKHWSSCSVEQLTLAFNRGLNHCLKDRPQVVHPMSCGNGFVDEGEECDCGLKDICDNQCCDAKLCRFKEGAVCATGECCNLETCQLKEAASVCRMAHGECDLPEYCTGKSEHCPRDVHKRNTEVCAGGQAYCIDGDCKTRNDQCRLLWGPSGKAADVNCYARNVNGTKYANCGYDRDNHSWKKCAEEDVQCGLLFCHQLNENRLEFGLRVFTEEHIASTLNGRKVVPCHAAFIDLGNAKQPSLVPDGAPCGQNKMCYQQQCWDIDSLNSNRVGQLCPHNCHNHGVCNSEGNCHCNPGYAPPFCEFSGNGGSIDSGPASNSSYSLLVISLSVATFVILLLFAIYIIRIFCHTDRCQTPLKINTFPTSSRSKHKLISTPSTNSAIVRDISAPKLCSSTRNIDGPQFTPIARLKHHQQQPFGDNSGRESPAKNSTVSVRSLAQPSVGYVTHIMAPLPPPASPRRLPRQPSSSSVHRSSYERRRHGSSGGSSNTRYS</sequence>
<dbReference type="RefSeq" id="XP_029723331.2">
    <property type="nucleotide sequence ID" value="XM_029867471.2"/>
</dbReference>
<dbReference type="RefSeq" id="XP_062703171.1">
    <property type="nucleotide sequence ID" value="XM_062847187.1"/>
</dbReference>
<evidence type="ECO:0000256" key="12">
    <source>
        <dbReference type="SAM" id="SignalP"/>
    </source>
</evidence>
<evidence type="ECO:0000259" key="14">
    <source>
        <dbReference type="PROSITE" id="PS50214"/>
    </source>
</evidence>
<reference evidence="16" key="2">
    <citation type="submission" date="2025-05" db="UniProtKB">
        <authorList>
            <consortium name="EnsemblMetazoa"/>
        </authorList>
    </citation>
    <scope>IDENTIFICATION</scope>
    <source>
        <strain evidence="16">Foshan</strain>
    </source>
</reference>
<dbReference type="PROSITE" id="PS50214">
    <property type="entry name" value="DISINTEGRIN_2"/>
    <property type="match status" value="1"/>
</dbReference>
<dbReference type="SUPFAM" id="SSF55486">
    <property type="entry name" value="Metalloproteases ('zincins'), catalytic domain"/>
    <property type="match status" value="1"/>
</dbReference>
<evidence type="ECO:0000256" key="11">
    <source>
        <dbReference type="SAM" id="Phobius"/>
    </source>
</evidence>
<feature type="active site" evidence="9">
    <location>
        <position position="351"/>
    </location>
</feature>
<dbReference type="Pfam" id="PF08516">
    <property type="entry name" value="ADAM_CR"/>
    <property type="match status" value="1"/>
</dbReference>
<evidence type="ECO:0000256" key="9">
    <source>
        <dbReference type="PROSITE-ProRule" id="PRU00276"/>
    </source>
</evidence>
<dbReference type="RefSeq" id="XP_062703165.1">
    <property type="nucleotide sequence ID" value="XM_062847181.1"/>
</dbReference>
<keyword evidence="17" id="KW-1185">Reference proteome</keyword>
<dbReference type="Gene3D" id="4.10.70.10">
    <property type="entry name" value="Disintegrin domain"/>
    <property type="match status" value="1"/>
</dbReference>
<evidence type="ECO:0000313" key="16">
    <source>
        <dbReference type="EnsemblMetazoa" id="AALFPA23_013847.P20086"/>
    </source>
</evidence>
<dbReference type="InterPro" id="IPR024079">
    <property type="entry name" value="MetalloPept_cat_dom_sf"/>
</dbReference>
<evidence type="ECO:0000256" key="2">
    <source>
        <dbReference type="ARBA" id="ARBA00022692"/>
    </source>
</evidence>
<dbReference type="Proteomes" id="UP000069940">
    <property type="component" value="Unassembled WGS sequence"/>
</dbReference>
<reference evidence="17" key="1">
    <citation type="journal article" date="2015" name="Proc. Natl. Acad. Sci. U.S.A.">
        <title>Genome sequence of the Asian Tiger mosquito, Aedes albopictus, reveals insights into its biology, genetics, and evolution.</title>
        <authorList>
            <person name="Chen X.G."/>
            <person name="Jiang X."/>
            <person name="Gu J."/>
            <person name="Xu M."/>
            <person name="Wu Y."/>
            <person name="Deng Y."/>
            <person name="Zhang C."/>
            <person name="Bonizzoni M."/>
            <person name="Dermauw W."/>
            <person name="Vontas J."/>
            <person name="Armbruster P."/>
            <person name="Huang X."/>
            <person name="Yang Y."/>
            <person name="Zhang H."/>
            <person name="He W."/>
            <person name="Peng H."/>
            <person name="Liu Y."/>
            <person name="Wu K."/>
            <person name="Chen J."/>
            <person name="Lirakis M."/>
            <person name="Topalis P."/>
            <person name="Van Leeuwen T."/>
            <person name="Hall A.B."/>
            <person name="Jiang X."/>
            <person name="Thorpe C."/>
            <person name="Mueller R.L."/>
            <person name="Sun C."/>
            <person name="Waterhouse R.M."/>
            <person name="Yan G."/>
            <person name="Tu Z.J."/>
            <person name="Fang X."/>
            <person name="James A.A."/>
        </authorList>
    </citation>
    <scope>NUCLEOTIDE SEQUENCE [LARGE SCALE GENOMIC DNA]</scope>
    <source>
        <strain evidence="17">Foshan</strain>
    </source>
</reference>
<dbReference type="InterPro" id="IPR006586">
    <property type="entry name" value="ADAM_Cys-rich"/>
</dbReference>
<keyword evidence="4" id="KW-0482">Metalloprotease</keyword>
<dbReference type="RefSeq" id="XP_062703163.1">
    <property type="nucleotide sequence ID" value="XM_062847179.1"/>
</dbReference>
<dbReference type="EnsemblMetazoa" id="AALFPA23_013847.R20084">
    <property type="protein sequence ID" value="AALFPA23_013847.P20084"/>
    <property type="gene ID" value="AALFPA23_013847"/>
</dbReference>
<dbReference type="RefSeq" id="XP_062703169.1">
    <property type="nucleotide sequence ID" value="XM_062847185.1"/>
</dbReference>
<feature type="transmembrane region" description="Helical" evidence="11">
    <location>
        <begin position="705"/>
        <end position="728"/>
    </location>
</feature>
<feature type="domain" description="Disintegrin" evidence="14">
    <location>
        <begin position="416"/>
        <end position="504"/>
    </location>
</feature>
<evidence type="ECO:0000256" key="6">
    <source>
        <dbReference type="ARBA" id="ARBA00023157"/>
    </source>
</evidence>
<evidence type="ECO:0000256" key="8">
    <source>
        <dbReference type="PROSITE-ProRule" id="PRU00076"/>
    </source>
</evidence>
<dbReference type="EnsemblMetazoa" id="AALFPA23_013847.R20087">
    <property type="protein sequence ID" value="AALFPA23_013847.P20087"/>
    <property type="gene ID" value="AALFPA23_013847"/>
</dbReference>
<accession>A0ABM1Z0K0</accession>
<evidence type="ECO:0000256" key="7">
    <source>
        <dbReference type="PROSITE-ProRule" id="PRU00068"/>
    </source>
</evidence>
<feature type="disulfide bond" evidence="8">
    <location>
        <begin position="659"/>
        <end position="669"/>
    </location>
</feature>
<feature type="signal peptide" evidence="12">
    <location>
        <begin position="1"/>
        <end position="35"/>
    </location>
</feature>
<dbReference type="CDD" id="cd04269">
    <property type="entry name" value="ZnMc_adamalysin_II_like"/>
    <property type="match status" value="1"/>
</dbReference>
<dbReference type="EnsemblMetazoa" id="AALFPA23_013847.R20088">
    <property type="protein sequence ID" value="AALFPA23_013847.P20088"/>
    <property type="gene ID" value="AALFPA23_013847"/>
</dbReference>
<keyword evidence="4" id="KW-0645">Protease</keyword>
<feature type="disulfide bond" evidence="8">
    <location>
        <begin position="677"/>
        <end position="686"/>
    </location>
</feature>
<keyword evidence="12" id="KW-0732">Signal</keyword>
<dbReference type="EnsemblMetazoa" id="AALFPA23_013847.R20089">
    <property type="protein sequence ID" value="AALFPA23_013847.P20089"/>
    <property type="gene ID" value="AALFPA23_013847"/>
</dbReference>
<feature type="compositionally biased region" description="Low complexity" evidence="10">
    <location>
        <begin position="847"/>
        <end position="856"/>
    </location>
</feature>
<dbReference type="EnsemblMetazoa" id="AALFPA23_013847.R20095">
    <property type="protein sequence ID" value="AALFPA23_013847.P20095"/>
    <property type="gene ID" value="AALFPA23_013847"/>
</dbReference>
<dbReference type="Pfam" id="PF00200">
    <property type="entry name" value="Disintegrin"/>
    <property type="match status" value="1"/>
</dbReference>
<keyword evidence="4" id="KW-0378">Hydrolase</keyword>
<dbReference type="SUPFAM" id="SSF57552">
    <property type="entry name" value="Blood coagulation inhibitor (disintegrin)"/>
    <property type="match status" value="1"/>
</dbReference>
<comment type="subcellular location">
    <subcellularLocation>
        <location evidence="1">Membrane</location>
        <topology evidence="1">Single-pass membrane protein</topology>
    </subcellularLocation>
</comment>
<dbReference type="EnsemblMetazoa" id="AALFPA23_013847.R20086">
    <property type="protein sequence ID" value="AALFPA23_013847.P20086"/>
    <property type="gene ID" value="AALFPA23_013847"/>
</dbReference>
<dbReference type="Gene3D" id="2.60.120.260">
    <property type="entry name" value="Galactose-binding domain-like"/>
    <property type="match status" value="1"/>
</dbReference>
<dbReference type="InterPro" id="IPR001590">
    <property type="entry name" value="Peptidase_M12B"/>
</dbReference>
<dbReference type="PROSITE" id="PS50215">
    <property type="entry name" value="ADAM_MEPRO"/>
    <property type="match status" value="1"/>
</dbReference>
<dbReference type="PANTHER" id="PTHR11905:SF159">
    <property type="entry name" value="ADAM METALLOPROTEASE"/>
    <property type="match status" value="1"/>
</dbReference>
<feature type="disulfide bond" evidence="9">
    <location>
        <begin position="366"/>
        <end position="390"/>
    </location>
</feature>
<keyword evidence="6 8" id="KW-1015">Disulfide bond</keyword>
<feature type="binding site" evidence="9">
    <location>
        <position position="350"/>
    </location>
    <ligand>
        <name>Zn(2+)</name>
        <dbReference type="ChEBI" id="CHEBI:29105"/>
        <note>catalytic</note>
    </ligand>
</feature>
<feature type="region of interest" description="Disordered" evidence="10">
    <location>
        <begin position="795"/>
        <end position="817"/>
    </location>
</feature>
<dbReference type="Gene3D" id="3.40.390.10">
    <property type="entry name" value="Collagenase (Catalytic Domain)"/>
    <property type="match status" value="1"/>
</dbReference>
<feature type="chain" id="PRO_5045023612" evidence="12">
    <location>
        <begin position="36"/>
        <end position="876"/>
    </location>
</feature>
<feature type="region of interest" description="Disordered" evidence="10">
    <location>
        <begin position="39"/>
        <end position="60"/>
    </location>
</feature>
<evidence type="ECO:0000256" key="5">
    <source>
        <dbReference type="ARBA" id="ARBA00023136"/>
    </source>
</evidence>
<dbReference type="RefSeq" id="XP_062703172.1">
    <property type="nucleotide sequence ID" value="XM_062847188.1"/>
</dbReference>
<dbReference type="InterPro" id="IPR013111">
    <property type="entry name" value="EGF_extracell"/>
</dbReference>
<dbReference type="RefSeq" id="XP_062703173.1">
    <property type="nucleotide sequence ID" value="XM_062847189.1"/>
</dbReference>
<dbReference type="RefSeq" id="XP_062703174.1">
    <property type="nucleotide sequence ID" value="XM_062847190.1"/>
</dbReference>
<feature type="binding site" evidence="9">
    <location>
        <position position="360"/>
    </location>
    <ligand>
        <name>Zn(2+)</name>
        <dbReference type="ChEBI" id="CHEBI:29105"/>
        <note>catalytic</note>
    </ligand>
</feature>
<keyword evidence="8" id="KW-0245">EGF-like domain</keyword>
<dbReference type="InterPro" id="IPR000742">
    <property type="entry name" value="EGF"/>
</dbReference>
<dbReference type="RefSeq" id="XP_062703166.1">
    <property type="nucleotide sequence ID" value="XM_062847182.1"/>
</dbReference>
<dbReference type="EnsemblMetazoa" id="AALFPA23_013847.R20085">
    <property type="protein sequence ID" value="AALFPA23_013847.P20085"/>
    <property type="gene ID" value="AALFPA23_013847"/>
</dbReference>
<dbReference type="EnsemblMetazoa" id="AALFPA23_013847.R20091">
    <property type="protein sequence ID" value="AALFPA23_013847.P20091"/>
    <property type="gene ID" value="AALFPA23_013847"/>
</dbReference>
<dbReference type="RefSeq" id="XP_062703167.1">
    <property type="nucleotide sequence ID" value="XM_062847183.1"/>
</dbReference>
<proteinExistence type="predicted"/>
<dbReference type="InterPro" id="IPR034027">
    <property type="entry name" value="Reprolysin_adamalysin"/>
</dbReference>
<dbReference type="PROSITE" id="PS50026">
    <property type="entry name" value="EGF_3"/>
    <property type="match status" value="1"/>
</dbReference>
<feature type="disulfide bond" evidence="9">
    <location>
        <begin position="368"/>
        <end position="373"/>
    </location>
</feature>
<dbReference type="RefSeq" id="XP_062703170.1">
    <property type="nucleotide sequence ID" value="XM_062847186.1"/>
</dbReference>
<dbReference type="InterPro" id="IPR001762">
    <property type="entry name" value="Disintegrin_dom"/>
</dbReference>
<comment type="caution">
    <text evidence="8">Lacks conserved residue(s) required for the propagation of feature annotation.</text>
</comment>
<evidence type="ECO:0000256" key="1">
    <source>
        <dbReference type="ARBA" id="ARBA00004167"/>
    </source>
</evidence>
<evidence type="ECO:0000259" key="13">
    <source>
        <dbReference type="PROSITE" id="PS50026"/>
    </source>
</evidence>
<dbReference type="SMART" id="SM00050">
    <property type="entry name" value="DISIN"/>
    <property type="match status" value="1"/>
</dbReference>
<organism evidence="16 17">
    <name type="scientific">Aedes albopictus</name>
    <name type="common">Asian tiger mosquito</name>
    <name type="synonym">Stegomyia albopicta</name>
    <dbReference type="NCBI Taxonomy" id="7160"/>
    <lineage>
        <taxon>Eukaryota</taxon>
        <taxon>Metazoa</taxon>
        <taxon>Ecdysozoa</taxon>
        <taxon>Arthropoda</taxon>
        <taxon>Hexapoda</taxon>
        <taxon>Insecta</taxon>
        <taxon>Pterygota</taxon>
        <taxon>Neoptera</taxon>
        <taxon>Endopterygota</taxon>
        <taxon>Diptera</taxon>
        <taxon>Nematocera</taxon>
        <taxon>Culicoidea</taxon>
        <taxon>Culicidae</taxon>
        <taxon>Culicinae</taxon>
        <taxon>Aedini</taxon>
        <taxon>Aedes</taxon>
        <taxon>Stegomyia</taxon>
    </lineage>
</organism>
<feature type="domain" description="EGF-like" evidence="13">
    <location>
        <begin position="655"/>
        <end position="687"/>
    </location>
</feature>
<dbReference type="RefSeq" id="XP_062703168.1">
    <property type="nucleotide sequence ID" value="XM_062847184.1"/>
</dbReference>
<evidence type="ECO:0000256" key="3">
    <source>
        <dbReference type="ARBA" id="ARBA00022989"/>
    </source>
</evidence>
<feature type="binding site" evidence="9">
    <location>
        <position position="354"/>
    </location>
    <ligand>
        <name>Zn(2+)</name>
        <dbReference type="ChEBI" id="CHEBI:29105"/>
        <note>catalytic</note>
    </ligand>
</feature>
<name>A0ABM1Z0K0_AEDAL</name>
<dbReference type="SMART" id="SM00608">
    <property type="entry name" value="ACR"/>
    <property type="match status" value="1"/>
</dbReference>
<dbReference type="Pfam" id="PF01421">
    <property type="entry name" value="Reprolysin"/>
    <property type="match status" value="1"/>
</dbReference>
<dbReference type="GeneID" id="109400267"/>
<dbReference type="PANTHER" id="PTHR11905">
    <property type="entry name" value="ADAM A DISINTEGRIN AND METALLOPROTEASE DOMAIN"/>
    <property type="match status" value="1"/>
</dbReference>
<feature type="domain" description="Peptidase M12B" evidence="15">
    <location>
        <begin position="214"/>
        <end position="411"/>
    </location>
</feature>
<keyword evidence="3 11" id="KW-1133">Transmembrane helix</keyword>
<keyword evidence="9" id="KW-0479">Metal-binding</keyword>
<evidence type="ECO:0000259" key="15">
    <source>
        <dbReference type="PROSITE" id="PS50215"/>
    </source>
</evidence>
<dbReference type="EnsemblMetazoa" id="AALFPA23_013847.R20093">
    <property type="protein sequence ID" value="AALFPA23_013847.P20093"/>
    <property type="gene ID" value="AALFPA23_013847"/>
</dbReference>
<dbReference type="EnsemblMetazoa" id="AALFPA23_013847.R20083">
    <property type="protein sequence ID" value="AALFPA23_013847.P20083"/>
    <property type="gene ID" value="AALFPA23_013847"/>
</dbReference>
<evidence type="ECO:0000256" key="4">
    <source>
        <dbReference type="ARBA" id="ARBA00023049"/>
    </source>
</evidence>
<dbReference type="PROSITE" id="PS01186">
    <property type="entry name" value="EGF_2"/>
    <property type="match status" value="1"/>
</dbReference>